<dbReference type="GO" id="GO:0007131">
    <property type="term" value="P:reciprocal meiotic recombination"/>
    <property type="evidence" value="ECO:0007669"/>
    <property type="project" value="InterPro"/>
</dbReference>
<dbReference type="AlphaFoldDB" id="C5M6N9"/>
<feature type="compositionally biased region" description="Low complexity" evidence="2">
    <location>
        <begin position="168"/>
        <end position="179"/>
    </location>
</feature>
<feature type="compositionally biased region" description="Low complexity" evidence="2">
    <location>
        <begin position="151"/>
        <end position="161"/>
    </location>
</feature>
<dbReference type="PANTHER" id="PTHR22663">
    <property type="entry name" value="RING FINGER PROTEIN NARYA-RELATED"/>
    <property type="match status" value="1"/>
</dbReference>
<accession>C5M6N9</accession>
<dbReference type="VEuPathDB" id="FungiDB:CTRG_01520"/>
<feature type="compositionally biased region" description="Polar residues" evidence="2">
    <location>
        <begin position="315"/>
        <end position="330"/>
    </location>
</feature>
<dbReference type="HOGENOM" id="CLU_067847_0_0_1"/>
<evidence type="ECO:0008006" key="5">
    <source>
        <dbReference type="Google" id="ProtNLM"/>
    </source>
</evidence>
<protein>
    <recommendedName>
        <fullName evidence="5">Chromosome stability protein 9</fullName>
    </recommendedName>
</protein>
<dbReference type="RefSeq" id="XP_002547214.1">
    <property type="nucleotide sequence ID" value="XM_002547168.1"/>
</dbReference>
<feature type="compositionally biased region" description="Polar residues" evidence="2">
    <location>
        <begin position="189"/>
        <end position="206"/>
    </location>
</feature>
<organism evidence="3 4">
    <name type="scientific">Candida tropicalis (strain ATCC MYA-3404 / T1)</name>
    <name type="common">Yeast</name>
    <dbReference type="NCBI Taxonomy" id="294747"/>
    <lineage>
        <taxon>Eukaryota</taxon>
        <taxon>Fungi</taxon>
        <taxon>Dikarya</taxon>
        <taxon>Ascomycota</taxon>
        <taxon>Saccharomycotina</taxon>
        <taxon>Pichiomycetes</taxon>
        <taxon>Debaryomycetaceae</taxon>
        <taxon>Candida/Lodderomyces clade</taxon>
        <taxon>Candida</taxon>
    </lineage>
</organism>
<evidence type="ECO:0000313" key="3">
    <source>
        <dbReference type="EMBL" id="EER34659.1"/>
    </source>
</evidence>
<dbReference type="GO" id="GO:0000795">
    <property type="term" value="C:synaptonemal complex"/>
    <property type="evidence" value="ECO:0007669"/>
    <property type="project" value="InterPro"/>
</dbReference>
<feature type="region of interest" description="Disordered" evidence="2">
    <location>
        <begin position="230"/>
        <end position="330"/>
    </location>
</feature>
<proteinExistence type="predicted"/>
<evidence type="ECO:0000256" key="2">
    <source>
        <dbReference type="SAM" id="MobiDB-lite"/>
    </source>
</evidence>
<dbReference type="GO" id="GO:0016925">
    <property type="term" value="P:protein sumoylation"/>
    <property type="evidence" value="ECO:0007669"/>
    <property type="project" value="TreeGrafter"/>
</dbReference>
<dbReference type="PANTHER" id="PTHR22663:SF17">
    <property type="entry name" value="RING FINGER PROTEIN NARYA-RELATED"/>
    <property type="match status" value="1"/>
</dbReference>
<dbReference type="KEGG" id="ctp:CTRG_01520"/>
<evidence type="ECO:0000256" key="1">
    <source>
        <dbReference type="ARBA" id="ARBA00023254"/>
    </source>
</evidence>
<dbReference type="InterPro" id="IPR042123">
    <property type="entry name" value="Zip3/RNF212-like"/>
</dbReference>
<name>C5M6N9_CANTT</name>
<dbReference type="OrthoDB" id="2535391at2759"/>
<feature type="region of interest" description="Disordered" evidence="2">
    <location>
        <begin position="124"/>
        <end position="218"/>
    </location>
</feature>
<feature type="compositionally biased region" description="Polar residues" evidence="2">
    <location>
        <begin position="250"/>
        <end position="273"/>
    </location>
</feature>
<keyword evidence="1" id="KW-0469">Meiosis</keyword>
<dbReference type="GO" id="GO:0019789">
    <property type="term" value="F:SUMO transferase activity"/>
    <property type="evidence" value="ECO:0007669"/>
    <property type="project" value="InterPro"/>
</dbReference>
<dbReference type="EMBL" id="GG692396">
    <property type="protein sequence ID" value="EER34659.1"/>
    <property type="molecule type" value="Genomic_DNA"/>
</dbReference>
<feature type="compositionally biased region" description="Low complexity" evidence="2">
    <location>
        <begin position="232"/>
        <end position="249"/>
    </location>
</feature>
<reference evidence="3 4" key="1">
    <citation type="journal article" date="2009" name="Nature">
        <title>Evolution of pathogenicity and sexual reproduction in eight Candida genomes.</title>
        <authorList>
            <person name="Butler G."/>
            <person name="Rasmussen M.D."/>
            <person name="Lin M.F."/>
            <person name="Santos M.A."/>
            <person name="Sakthikumar S."/>
            <person name="Munro C.A."/>
            <person name="Rheinbay E."/>
            <person name="Grabherr M."/>
            <person name="Forche A."/>
            <person name="Reedy J.L."/>
            <person name="Agrafioti I."/>
            <person name="Arnaud M.B."/>
            <person name="Bates S."/>
            <person name="Brown A.J."/>
            <person name="Brunke S."/>
            <person name="Costanzo M.C."/>
            <person name="Fitzpatrick D.A."/>
            <person name="de Groot P.W."/>
            <person name="Harris D."/>
            <person name="Hoyer L.L."/>
            <person name="Hube B."/>
            <person name="Klis F.M."/>
            <person name="Kodira C."/>
            <person name="Lennard N."/>
            <person name="Logue M.E."/>
            <person name="Martin R."/>
            <person name="Neiman A.M."/>
            <person name="Nikolaou E."/>
            <person name="Quail M.A."/>
            <person name="Quinn J."/>
            <person name="Santos M.C."/>
            <person name="Schmitzberger F.F."/>
            <person name="Sherlock G."/>
            <person name="Shah P."/>
            <person name="Silverstein K.A."/>
            <person name="Skrzypek M.S."/>
            <person name="Soll D."/>
            <person name="Staggs R."/>
            <person name="Stansfield I."/>
            <person name="Stumpf M.P."/>
            <person name="Sudbery P.E."/>
            <person name="Srikantha T."/>
            <person name="Zeng Q."/>
            <person name="Berman J."/>
            <person name="Berriman M."/>
            <person name="Heitman J."/>
            <person name="Gow N.A."/>
            <person name="Lorenz M.C."/>
            <person name="Birren B.W."/>
            <person name="Kellis M."/>
            <person name="Cuomo C.A."/>
        </authorList>
    </citation>
    <scope>NUCLEOTIDE SEQUENCE [LARGE SCALE GENOMIC DNA]</scope>
    <source>
        <strain evidence="4">ATCC MYA-3404 / T1</strain>
    </source>
</reference>
<gene>
    <name evidence="3" type="ORF">CTRG_01520</name>
</gene>
<evidence type="ECO:0000313" key="4">
    <source>
        <dbReference type="Proteomes" id="UP000002037"/>
    </source>
</evidence>
<dbReference type="STRING" id="294747.C5M6N9"/>
<dbReference type="GeneID" id="8300734"/>
<dbReference type="Proteomes" id="UP000002037">
    <property type="component" value="Unassembled WGS sequence"/>
</dbReference>
<keyword evidence="4" id="KW-1185">Reference proteome</keyword>
<dbReference type="eggNOG" id="KOG4739">
    <property type="taxonomic scope" value="Eukaryota"/>
</dbReference>
<sequence>MVKLVTVESYLNANDESSDCPVCGTTGISTVPINTALPEELKTFFIPTPQQIDLLNSSGKFQYCALMDRINHYKSTITKLNDKIKKQKEFLYAAKEEITHLSKYKSKVEELNQEIESLKNQLNERDRPETFDLSNEDGDSELDLHQHLGHHNNLNNNFLPQRSPPITSPTAITSTPTASHTFIEKVHKQSSQRVIPTSRSNNNLKPAQSRRHSEVQHKPSFFAESTKIGEINSNSHSSSGSSHGSSTNSLNRFNYNKPSRARPSTSQIASRITANMKVGSPIGTGGTVSGDFRPKKISRISKTPTLTRASRRVSESSPYFGTSSHSKFKH</sequence>
<dbReference type="GO" id="GO:0007129">
    <property type="term" value="P:homologous chromosome pairing at meiosis"/>
    <property type="evidence" value="ECO:0007669"/>
    <property type="project" value="TreeGrafter"/>
</dbReference>